<evidence type="ECO:0000313" key="3">
    <source>
        <dbReference type="EMBL" id="KAK7884272.1"/>
    </source>
</evidence>
<accession>A0AAW0MX65</accession>
<dbReference type="Proteomes" id="UP001460270">
    <property type="component" value="Unassembled WGS sequence"/>
</dbReference>
<sequence>MPQKPIRDCRDFGLEFYVFLEKTRRNNIIERGALDNIYNGEFRNNKPGFPFSAILYGLSRFGKVRVKHGNIVFFLKKIHNLKWSQPTRDDIADKNGIEIYSSDHQFKDGTISLRLDNKSEHTEHLYIENTGNVMVRFMDCALLRGLADFSLDFEHNRYPLDLPPGHIHKIDVRYTACGVGVESAMLALEFQLQTSFTSFYIVRFIEAKCKTTQGKKLCDTAPNRPRSIPAWTPPAKATIVYSQLPEEDMIEKIQKSQAPLPDYELPDDLNSLILALRYPASYCDPRQSTLKAPLSINNYAENLFA</sequence>
<protein>
    <submittedName>
        <fullName evidence="3">Uncharacterized protein</fullName>
    </submittedName>
</protein>
<keyword evidence="4" id="KW-1185">Reference proteome</keyword>
<dbReference type="Pfam" id="PF21632">
    <property type="entry name" value="MOV-10_N"/>
    <property type="match status" value="1"/>
</dbReference>
<dbReference type="InterPro" id="IPR049077">
    <property type="entry name" value="MOV-10_Ig-like"/>
</dbReference>
<feature type="domain" description="Helicase MOV-10 N-terminal" evidence="1">
    <location>
        <begin position="10"/>
        <end position="73"/>
    </location>
</feature>
<proteinExistence type="predicted"/>
<dbReference type="AlphaFoldDB" id="A0AAW0MX65"/>
<feature type="domain" description="Helicase MOV-10 Ig-like" evidence="2">
    <location>
        <begin position="91"/>
        <end position="207"/>
    </location>
</feature>
<evidence type="ECO:0000259" key="1">
    <source>
        <dbReference type="Pfam" id="PF21632"/>
    </source>
</evidence>
<dbReference type="EMBL" id="JBBPFD010000020">
    <property type="protein sequence ID" value="KAK7884272.1"/>
    <property type="molecule type" value="Genomic_DNA"/>
</dbReference>
<gene>
    <name evidence="3" type="ORF">WMY93_027395</name>
</gene>
<dbReference type="Pfam" id="PF21633">
    <property type="entry name" value="MOV-10_Ig-like"/>
    <property type="match status" value="1"/>
</dbReference>
<dbReference type="InterPro" id="IPR049075">
    <property type="entry name" value="MOV-10_N"/>
</dbReference>
<comment type="caution">
    <text evidence="3">The sequence shown here is derived from an EMBL/GenBank/DDBJ whole genome shotgun (WGS) entry which is preliminary data.</text>
</comment>
<reference evidence="4" key="1">
    <citation type="submission" date="2024-04" db="EMBL/GenBank/DDBJ databases">
        <title>Salinicola lusitanus LLJ914,a marine bacterium isolated from the Okinawa Trough.</title>
        <authorList>
            <person name="Li J."/>
        </authorList>
    </citation>
    <scope>NUCLEOTIDE SEQUENCE [LARGE SCALE GENOMIC DNA]</scope>
</reference>
<organism evidence="3 4">
    <name type="scientific">Mugilogobius chulae</name>
    <name type="common">yellowstripe goby</name>
    <dbReference type="NCBI Taxonomy" id="88201"/>
    <lineage>
        <taxon>Eukaryota</taxon>
        <taxon>Metazoa</taxon>
        <taxon>Chordata</taxon>
        <taxon>Craniata</taxon>
        <taxon>Vertebrata</taxon>
        <taxon>Euteleostomi</taxon>
        <taxon>Actinopterygii</taxon>
        <taxon>Neopterygii</taxon>
        <taxon>Teleostei</taxon>
        <taxon>Neoteleostei</taxon>
        <taxon>Acanthomorphata</taxon>
        <taxon>Gobiaria</taxon>
        <taxon>Gobiiformes</taxon>
        <taxon>Gobioidei</taxon>
        <taxon>Gobiidae</taxon>
        <taxon>Gobionellinae</taxon>
        <taxon>Mugilogobius</taxon>
    </lineage>
</organism>
<evidence type="ECO:0000259" key="2">
    <source>
        <dbReference type="Pfam" id="PF21633"/>
    </source>
</evidence>
<evidence type="ECO:0000313" key="4">
    <source>
        <dbReference type="Proteomes" id="UP001460270"/>
    </source>
</evidence>
<name>A0AAW0MX65_9GOBI</name>